<evidence type="ECO:0000313" key="6">
    <source>
        <dbReference type="Proteomes" id="UP000649617"/>
    </source>
</evidence>
<keyword evidence="6" id="KW-1185">Reference proteome</keyword>
<dbReference type="InterPro" id="IPR011989">
    <property type="entry name" value="ARM-like"/>
</dbReference>
<dbReference type="PROSITE" id="PS50302">
    <property type="entry name" value="PUM"/>
    <property type="match status" value="3"/>
</dbReference>
<feature type="repeat" description="Pumilio" evidence="2">
    <location>
        <begin position="204"/>
        <end position="239"/>
    </location>
</feature>
<evidence type="ECO:0000256" key="1">
    <source>
        <dbReference type="ARBA" id="ARBA00022737"/>
    </source>
</evidence>
<feature type="repeat" description="Pumilio" evidence="2">
    <location>
        <begin position="240"/>
        <end position="275"/>
    </location>
</feature>
<feature type="compositionally biased region" description="Low complexity" evidence="3">
    <location>
        <begin position="1"/>
        <end position="10"/>
    </location>
</feature>
<dbReference type="GO" id="GO:0005737">
    <property type="term" value="C:cytoplasm"/>
    <property type="evidence" value="ECO:0007669"/>
    <property type="project" value="TreeGrafter"/>
</dbReference>
<evidence type="ECO:0000256" key="3">
    <source>
        <dbReference type="SAM" id="MobiDB-lite"/>
    </source>
</evidence>
<accession>A0A812MGI7</accession>
<organism evidence="5 6">
    <name type="scientific">Symbiodinium pilosum</name>
    <name type="common">Dinoflagellate</name>
    <dbReference type="NCBI Taxonomy" id="2952"/>
    <lineage>
        <taxon>Eukaryota</taxon>
        <taxon>Sar</taxon>
        <taxon>Alveolata</taxon>
        <taxon>Dinophyceae</taxon>
        <taxon>Suessiales</taxon>
        <taxon>Symbiodiniaceae</taxon>
        <taxon>Symbiodinium</taxon>
    </lineage>
</organism>
<keyword evidence="1" id="KW-0677">Repeat</keyword>
<reference evidence="5" key="1">
    <citation type="submission" date="2021-02" db="EMBL/GenBank/DDBJ databases">
        <authorList>
            <person name="Dougan E. K."/>
            <person name="Rhodes N."/>
            <person name="Thang M."/>
            <person name="Chan C."/>
        </authorList>
    </citation>
    <scope>NUCLEOTIDE SEQUENCE</scope>
</reference>
<dbReference type="PANTHER" id="PTHR12537">
    <property type="entry name" value="RNA BINDING PROTEIN PUMILIO-RELATED"/>
    <property type="match status" value="1"/>
</dbReference>
<evidence type="ECO:0000256" key="2">
    <source>
        <dbReference type="PROSITE-ProRule" id="PRU00317"/>
    </source>
</evidence>
<proteinExistence type="predicted"/>
<dbReference type="AlphaFoldDB" id="A0A812MGI7"/>
<dbReference type="EMBL" id="CAJNIZ010007920">
    <property type="protein sequence ID" value="CAE7262465.1"/>
    <property type="molecule type" value="Genomic_DNA"/>
</dbReference>
<sequence length="342" mass="38302">MHSVLAAAADAADDPDDPDGVSAVRAGSTNAATTAYADGAARLGSAANLRRLRRRRAAERKAREEAIDLAHNVGSEGKQHQKPWKQESSEAQLRGRVWALAQDKDGCRLVQKALEKLARKGGREAATIAWELRGHILEAIKHPHGNYVIQKAVAQLSVGSSSFIVQAIQGSAIMVAKHRMGCRTLCRLLEFCSTNPQVGRLVDELMPEISELCCHSFAHHVVESVMEHGEERHKHRIARTLLTDVMRFADHKNTSYLIEKVLSNCSDEDQRAMLYALDLNRIIDLAKTRYGRHVAKTMLQDRRWYTAWGAEKSEQLISPWKSELEADCFGFLFLKDMAKSWR</sequence>
<protein>
    <submittedName>
        <fullName evidence="5">Pum protein</fullName>
    </submittedName>
</protein>
<dbReference type="SUPFAM" id="SSF48371">
    <property type="entry name" value="ARM repeat"/>
    <property type="match status" value="1"/>
</dbReference>
<dbReference type="Gene3D" id="1.25.10.10">
    <property type="entry name" value="Leucine-rich Repeat Variant"/>
    <property type="match status" value="1"/>
</dbReference>
<feature type="domain" description="PUM-HD" evidence="4">
    <location>
        <begin position="1"/>
        <end position="341"/>
    </location>
</feature>
<evidence type="ECO:0000259" key="4">
    <source>
        <dbReference type="PROSITE" id="PS50303"/>
    </source>
</evidence>
<feature type="repeat" description="Pumilio" evidence="2">
    <location>
        <begin position="131"/>
        <end position="166"/>
    </location>
</feature>
<dbReference type="InterPro" id="IPR001313">
    <property type="entry name" value="Pumilio_RNA-bd_rpt"/>
</dbReference>
<dbReference type="Proteomes" id="UP000649617">
    <property type="component" value="Unassembled WGS sequence"/>
</dbReference>
<feature type="region of interest" description="Disordered" evidence="3">
    <location>
        <begin position="1"/>
        <end position="23"/>
    </location>
</feature>
<dbReference type="InterPro" id="IPR016024">
    <property type="entry name" value="ARM-type_fold"/>
</dbReference>
<dbReference type="GO" id="GO:0003729">
    <property type="term" value="F:mRNA binding"/>
    <property type="evidence" value="ECO:0007669"/>
    <property type="project" value="TreeGrafter"/>
</dbReference>
<dbReference type="Pfam" id="PF00806">
    <property type="entry name" value="PUF"/>
    <property type="match status" value="5"/>
</dbReference>
<dbReference type="SMART" id="SM00025">
    <property type="entry name" value="Pumilio"/>
    <property type="match status" value="5"/>
</dbReference>
<gene>
    <name evidence="5" type="primary">pum</name>
    <name evidence="5" type="ORF">SPIL2461_LOCUS5544</name>
</gene>
<dbReference type="GO" id="GO:0010608">
    <property type="term" value="P:post-transcriptional regulation of gene expression"/>
    <property type="evidence" value="ECO:0007669"/>
    <property type="project" value="TreeGrafter"/>
</dbReference>
<dbReference type="PROSITE" id="PS50303">
    <property type="entry name" value="PUM_HD"/>
    <property type="match status" value="1"/>
</dbReference>
<evidence type="ECO:0000313" key="5">
    <source>
        <dbReference type="EMBL" id="CAE7262465.1"/>
    </source>
</evidence>
<comment type="caution">
    <text evidence="5">The sequence shown here is derived from an EMBL/GenBank/DDBJ whole genome shotgun (WGS) entry which is preliminary data.</text>
</comment>
<name>A0A812MGI7_SYMPI</name>
<dbReference type="InterPro" id="IPR033133">
    <property type="entry name" value="PUM-HD"/>
</dbReference>
<dbReference type="OrthoDB" id="668540at2759"/>